<evidence type="ECO:0000313" key="2">
    <source>
        <dbReference type="EMBL" id="SFP15056.1"/>
    </source>
</evidence>
<feature type="domain" description="SCP" evidence="1">
    <location>
        <begin position="163"/>
        <end position="290"/>
    </location>
</feature>
<dbReference type="PANTHER" id="PTHR31157">
    <property type="entry name" value="SCP DOMAIN-CONTAINING PROTEIN"/>
    <property type="match status" value="1"/>
</dbReference>
<dbReference type="STRING" id="289003.SAMN05216190_105191"/>
<dbReference type="Proteomes" id="UP000198784">
    <property type="component" value="Unassembled WGS sequence"/>
</dbReference>
<keyword evidence="3" id="KW-1185">Reference proteome</keyword>
<accession>A0A1I5N135</accession>
<dbReference type="CDD" id="cd05379">
    <property type="entry name" value="CAP_bacterial"/>
    <property type="match status" value="1"/>
</dbReference>
<organism evidence="2 3">
    <name type="scientific">Pseudomonas borbori</name>
    <dbReference type="NCBI Taxonomy" id="289003"/>
    <lineage>
        <taxon>Bacteria</taxon>
        <taxon>Pseudomonadati</taxon>
        <taxon>Pseudomonadota</taxon>
        <taxon>Gammaproteobacteria</taxon>
        <taxon>Pseudomonadales</taxon>
        <taxon>Pseudomonadaceae</taxon>
        <taxon>Pseudomonas</taxon>
    </lineage>
</organism>
<dbReference type="InterPro" id="IPR014044">
    <property type="entry name" value="CAP_dom"/>
</dbReference>
<dbReference type="OrthoDB" id="68195at2"/>
<name>A0A1I5N135_9PSED</name>
<dbReference type="Pfam" id="PF00188">
    <property type="entry name" value="CAP"/>
    <property type="match status" value="1"/>
</dbReference>
<sequence length="294" mass="31749">MPHTAHSTCRQRLSRWALLVLALVVLFGGVSASASDSQQLIALINQYRESPRSCAGQSTEVAGPLLADERLARVQLAPSVQLQDALQQVGYQPATARVLTLSGPSELDAAFQALKQRYCAMLLDVQYSEIGVQRTANTWQVILARPLLPAGMPDWQAAGQEILQLVNAARGKPQRCGAQALEPAAPLRWSEQLGQSALAHSRDMATHNYFSHRARDGSQAGTRAMLDGYDWQLIGENIAAGQGSAKQTVAGWLASPSHCFNIMNPGFTEMGAAYAVNPQSDAAIYWTQVFGTPH</sequence>
<dbReference type="RefSeq" id="WP_090498703.1">
    <property type="nucleotide sequence ID" value="NZ_FOWX01000005.1"/>
</dbReference>
<protein>
    <submittedName>
        <fullName evidence="2">Uncharacterized conserved protein YkwD, contains CAP (CSP/antigen 5/PR1) domain</fullName>
    </submittedName>
</protein>
<gene>
    <name evidence="2" type="ORF">SAMN05216190_105191</name>
</gene>
<dbReference type="AlphaFoldDB" id="A0A1I5N135"/>
<evidence type="ECO:0000313" key="3">
    <source>
        <dbReference type="Proteomes" id="UP000198784"/>
    </source>
</evidence>
<evidence type="ECO:0000259" key="1">
    <source>
        <dbReference type="Pfam" id="PF00188"/>
    </source>
</evidence>
<dbReference type="EMBL" id="FOWX01000005">
    <property type="protein sequence ID" value="SFP15056.1"/>
    <property type="molecule type" value="Genomic_DNA"/>
</dbReference>
<dbReference type="SUPFAM" id="SSF55797">
    <property type="entry name" value="PR-1-like"/>
    <property type="match status" value="1"/>
</dbReference>
<dbReference type="Gene3D" id="3.40.33.10">
    <property type="entry name" value="CAP"/>
    <property type="match status" value="1"/>
</dbReference>
<dbReference type="InterPro" id="IPR035940">
    <property type="entry name" value="CAP_sf"/>
</dbReference>
<proteinExistence type="predicted"/>
<dbReference type="PANTHER" id="PTHR31157:SF1">
    <property type="entry name" value="SCP DOMAIN-CONTAINING PROTEIN"/>
    <property type="match status" value="1"/>
</dbReference>
<reference evidence="3" key="1">
    <citation type="submission" date="2016-10" db="EMBL/GenBank/DDBJ databases">
        <authorList>
            <person name="Varghese N."/>
            <person name="Submissions S."/>
        </authorList>
    </citation>
    <scope>NUCLEOTIDE SEQUENCE [LARGE SCALE GENOMIC DNA]</scope>
    <source>
        <strain evidence="3">DSM 17834</strain>
    </source>
</reference>